<name>A0A3P3RE95_9EURY</name>
<protein>
    <submittedName>
        <fullName evidence="1">Alanyl-tRNA synthetase</fullName>
    </submittedName>
</protein>
<dbReference type="EMBL" id="RRCH01000012">
    <property type="protein sequence ID" value="RRJ31827.1"/>
    <property type="molecule type" value="Genomic_DNA"/>
</dbReference>
<dbReference type="Proteomes" id="UP000282322">
    <property type="component" value="Unassembled WGS sequence"/>
</dbReference>
<dbReference type="OrthoDB" id="214469at2157"/>
<keyword evidence="2" id="KW-1185">Reference proteome</keyword>
<gene>
    <name evidence="1" type="ORF">EIK79_06060</name>
</gene>
<organism evidence="1 2">
    <name type="scientific">Halocatena pleomorpha</name>
    <dbReference type="NCBI Taxonomy" id="1785090"/>
    <lineage>
        <taxon>Archaea</taxon>
        <taxon>Methanobacteriati</taxon>
        <taxon>Methanobacteriota</taxon>
        <taxon>Stenosarchaea group</taxon>
        <taxon>Halobacteria</taxon>
        <taxon>Halobacteriales</taxon>
        <taxon>Natronomonadaceae</taxon>
        <taxon>Halocatena</taxon>
    </lineage>
</organism>
<evidence type="ECO:0000313" key="1">
    <source>
        <dbReference type="EMBL" id="RRJ31827.1"/>
    </source>
</evidence>
<dbReference type="Gene3D" id="3.10.310.40">
    <property type="match status" value="1"/>
</dbReference>
<reference evidence="1 2" key="1">
    <citation type="submission" date="2018-11" db="EMBL/GenBank/DDBJ databases">
        <title>Taxonoimc description of Halomarina strain SPP-AMP-1.</title>
        <authorList>
            <person name="Pal Y."/>
            <person name="Srinivasana K."/>
            <person name="Verma A."/>
            <person name="Kumar P."/>
        </authorList>
    </citation>
    <scope>NUCLEOTIDE SEQUENCE [LARGE SCALE GENOMIC DNA]</scope>
    <source>
        <strain evidence="1 2">SPP-AMP-1</strain>
    </source>
</reference>
<accession>A0A3P3RE95</accession>
<comment type="caution">
    <text evidence="1">The sequence shown here is derived from an EMBL/GenBank/DDBJ whole genome shotgun (WGS) entry which is preliminary data.</text>
</comment>
<dbReference type="RefSeq" id="WP_124954237.1">
    <property type="nucleotide sequence ID" value="NZ_RRCH01000012.1"/>
</dbReference>
<proteinExistence type="predicted"/>
<dbReference type="AlphaFoldDB" id="A0A3P3RE95"/>
<sequence>MNNTILIGLASVLALAGTTAYWWRRERLVKESLTASRDWETNTNATTAVAHEELRAATKAAKRLDARVTDLPERVIALDEERRGLRRELDAVRERWADSWLSHVDMTADGDPPVRVVVFDSWEIDDVRAFAKRAMNEDAITVVVGGDNSFAVAVGDSLSDECSATEIAGSITECAGGGAGGTDRLAIGGGATGALDTACRNVKHSRIQSATVYPNPENDA</sequence>
<evidence type="ECO:0000313" key="2">
    <source>
        <dbReference type="Proteomes" id="UP000282322"/>
    </source>
</evidence>